<evidence type="ECO:0000256" key="5">
    <source>
        <dbReference type="ARBA" id="ARBA00023136"/>
    </source>
</evidence>
<evidence type="ECO:0000256" key="6">
    <source>
        <dbReference type="SAM" id="MobiDB-lite"/>
    </source>
</evidence>
<gene>
    <name evidence="9" type="ORF">SAMN05216378_0989</name>
</gene>
<keyword evidence="9" id="KW-0966">Cell projection</keyword>
<sequence length="209" mass="22783">MLTYVSKFMSLTAVGVAVQPAFAAAAGNNSNDVSPMEGTSSYTGNIIWVIISLFIVIGLIVVLIKFLSQRNRMWGTNRAVRSLGGVALGQNNSLQVVELSGRLYVVGVGENVTLLDKIEDVEQVQAILASLDRQTSAAGWSANSISDFLKRFRKEETSAGQDLTEGQWNTQASSFQSLLNQNLSKQADRKQQLESLLKESKHDGDDNEK</sequence>
<dbReference type="OrthoDB" id="2376965at2"/>
<feature type="signal peptide" evidence="8">
    <location>
        <begin position="1"/>
        <end position="23"/>
    </location>
</feature>
<evidence type="ECO:0000313" key="9">
    <source>
        <dbReference type="EMBL" id="SFD68499.1"/>
    </source>
</evidence>
<evidence type="ECO:0000256" key="8">
    <source>
        <dbReference type="SAM" id="SignalP"/>
    </source>
</evidence>
<accession>A0A1I1UCL2</accession>
<keyword evidence="2" id="KW-1003">Cell membrane</keyword>
<name>A0A1I1UCL2_9BACL</name>
<evidence type="ECO:0000256" key="2">
    <source>
        <dbReference type="ARBA" id="ARBA00022475"/>
    </source>
</evidence>
<keyword evidence="4 7" id="KW-1133">Transmembrane helix</keyword>
<dbReference type="STRING" id="1045775.SAMN05216378_0989"/>
<proteinExistence type="predicted"/>
<protein>
    <submittedName>
        <fullName evidence="9">Flagellar protein FliO/FliZ</fullName>
    </submittedName>
</protein>
<feature type="chain" id="PRO_5038397886" evidence="8">
    <location>
        <begin position="24"/>
        <end position="209"/>
    </location>
</feature>
<dbReference type="EMBL" id="FOMT01000001">
    <property type="protein sequence ID" value="SFD68499.1"/>
    <property type="molecule type" value="Genomic_DNA"/>
</dbReference>
<keyword evidence="9" id="KW-0969">Cilium</keyword>
<evidence type="ECO:0000313" key="10">
    <source>
        <dbReference type="Proteomes" id="UP000198855"/>
    </source>
</evidence>
<dbReference type="InterPro" id="IPR022781">
    <property type="entry name" value="Flagellar_biosynth_FliO"/>
</dbReference>
<keyword evidence="10" id="KW-1185">Reference proteome</keyword>
<evidence type="ECO:0000256" key="7">
    <source>
        <dbReference type="SAM" id="Phobius"/>
    </source>
</evidence>
<keyword evidence="8" id="KW-0732">Signal</keyword>
<feature type="region of interest" description="Disordered" evidence="6">
    <location>
        <begin position="190"/>
        <end position="209"/>
    </location>
</feature>
<organism evidence="9 10">
    <name type="scientific">Paenibacillus catalpae</name>
    <dbReference type="NCBI Taxonomy" id="1045775"/>
    <lineage>
        <taxon>Bacteria</taxon>
        <taxon>Bacillati</taxon>
        <taxon>Bacillota</taxon>
        <taxon>Bacilli</taxon>
        <taxon>Bacillales</taxon>
        <taxon>Paenibacillaceae</taxon>
        <taxon>Paenibacillus</taxon>
    </lineage>
</organism>
<dbReference type="RefSeq" id="WP_091181608.1">
    <property type="nucleotide sequence ID" value="NZ_FOMT01000001.1"/>
</dbReference>
<dbReference type="Proteomes" id="UP000198855">
    <property type="component" value="Unassembled WGS sequence"/>
</dbReference>
<feature type="transmembrane region" description="Helical" evidence="7">
    <location>
        <begin position="47"/>
        <end position="68"/>
    </location>
</feature>
<dbReference type="AlphaFoldDB" id="A0A1I1UCL2"/>
<dbReference type="GO" id="GO:0044781">
    <property type="term" value="P:bacterial-type flagellum organization"/>
    <property type="evidence" value="ECO:0007669"/>
    <property type="project" value="InterPro"/>
</dbReference>
<dbReference type="GO" id="GO:0016020">
    <property type="term" value="C:membrane"/>
    <property type="evidence" value="ECO:0007669"/>
    <property type="project" value="InterPro"/>
</dbReference>
<evidence type="ECO:0000256" key="3">
    <source>
        <dbReference type="ARBA" id="ARBA00022692"/>
    </source>
</evidence>
<keyword evidence="5 7" id="KW-0472">Membrane</keyword>
<reference evidence="10" key="1">
    <citation type="submission" date="2016-10" db="EMBL/GenBank/DDBJ databases">
        <authorList>
            <person name="Varghese N."/>
            <person name="Submissions S."/>
        </authorList>
    </citation>
    <scope>NUCLEOTIDE SEQUENCE [LARGE SCALE GENOMIC DNA]</scope>
    <source>
        <strain evidence="10">CGMCC 1.10784</strain>
    </source>
</reference>
<dbReference type="Pfam" id="PF04347">
    <property type="entry name" value="FliO"/>
    <property type="match status" value="1"/>
</dbReference>
<evidence type="ECO:0000256" key="4">
    <source>
        <dbReference type="ARBA" id="ARBA00022989"/>
    </source>
</evidence>
<evidence type="ECO:0000256" key="1">
    <source>
        <dbReference type="ARBA" id="ARBA00004236"/>
    </source>
</evidence>
<keyword evidence="9" id="KW-0282">Flagellum</keyword>
<keyword evidence="3 7" id="KW-0812">Transmembrane</keyword>
<comment type="subcellular location">
    <subcellularLocation>
        <location evidence="1">Cell membrane</location>
    </subcellularLocation>
</comment>